<name>A0A368BLJ2_9GAMM</name>
<dbReference type="Proteomes" id="UP000252147">
    <property type="component" value="Unassembled WGS sequence"/>
</dbReference>
<proteinExistence type="predicted"/>
<accession>A0A368BLJ2</accession>
<evidence type="ECO:0000313" key="2">
    <source>
        <dbReference type="EMBL" id="RCL37754.1"/>
    </source>
</evidence>
<feature type="chain" id="PRO_5017082838" description="DUF1330 domain-containing protein" evidence="1">
    <location>
        <begin position="20"/>
        <end position="236"/>
    </location>
</feature>
<comment type="caution">
    <text evidence="2">The sequence shown here is derived from an EMBL/GenBank/DDBJ whole genome shotgun (WGS) entry which is preliminary data.</text>
</comment>
<organism evidence="2 3">
    <name type="scientific">SAR86 cluster bacterium</name>
    <dbReference type="NCBI Taxonomy" id="2030880"/>
    <lineage>
        <taxon>Bacteria</taxon>
        <taxon>Pseudomonadati</taxon>
        <taxon>Pseudomonadota</taxon>
        <taxon>Gammaproteobacteria</taxon>
        <taxon>SAR86 cluster</taxon>
    </lineage>
</organism>
<sequence>MRKTLLIIFTFIYAAAVLADDHKVVPGKEVGEFHYIKATNPLNIVAAADKFMASDCGKNWKAQTGANVVLMQLQGSGMSHFFYVGFSDYEKMELGQKLANCVENFEFIQTIGANSHSDLYYNRIGELSLQRGDWTKDSIFFKYDLYVEAPKAAEYAQAWSKMTNAIGGPGSAGLVTHFTGNGYASHFAFVGASSLSELTSETKDAFASEAFAEFSQAVSGYRKVQNVMTVTPLKAW</sequence>
<feature type="signal peptide" evidence="1">
    <location>
        <begin position="1"/>
        <end position="19"/>
    </location>
</feature>
<reference evidence="2 3" key="1">
    <citation type="journal article" date="2018" name="Microbiome">
        <title>Fine metagenomic profile of the Mediterranean stratified and mixed water columns revealed by assembly and recruitment.</title>
        <authorList>
            <person name="Haro-Moreno J.M."/>
            <person name="Lopez-Perez M."/>
            <person name="De La Torre J.R."/>
            <person name="Picazo A."/>
            <person name="Camacho A."/>
            <person name="Rodriguez-Valera F."/>
        </authorList>
    </citation>
    <scope>NUCLEOTIDE SEQUENCE [LARGE SCALE GENOMIC DNA]</scope>
    <source>
        <strain evidence="2">MED-G83</strain>
    </source>
</reference>
<protein>
    <recommendedName>
        <fullName evidence="4">DUF1330 domain-containing protein</fullName>
    </recommendedName>
</protein>
<evidence type="ECO:0008006" key="4">
    <source>
        <dbReference type="Google" id="ProtNLM"/>
    </source>
</evidence>
<evidence type="ECO:0000256" key="1">
    <source>
        <dbReference type="SAM" id="SignalP"/>
    </source>
</evidence>
<keyword evidence="1" id="KW-0732">Signal</keyword>
<gene>
    <name evidence="2" type="ORF">DBW97_04255</name>
</gene>
<evidence type="ECO:0000313" key="3">
    <source>
        <dbReference type="Proteomes" id="UP000252147"/>
    </source>
</evidence>
<dbReference type="AlphaFoldDB" id="A0A368BLJ2"/>
<dbReference type="EMBL" id="QOPD01000007">
    <property type="protein sequence ID" value="RCL37754.1"/>
    <property type="molecule type" value="Genomic_DNA"/>
</dbReference>